<dbReference type="AlphaFoldDB" id="A0A4Q2G737"/>
<organism evidence="1 2">
    <name type="scientific">Streptomyces alfalfae</name>
    <dbReference type="NCBI Taxonomy" id="1642299"/>
    <lineage>
        <taxon>Bacteria</taxon>
        <taxon>Bacillati</taxon>
        <taxon>Actinomycetota</taxon>
        <taxon>Actinomycetes</taxon>
        <taxon>Kitasatosporales</taxon>
        <taxon>Streptomycetaceae</taxon>
        <taxon>Streptomyces</taxon>
    </lineage>
</organism>
<evidence type="ECO:0000313" key="2">
    <source>
        <dbReference type="Proteomes" id="UP000596130"/>
    </source>
</evidence>
<dbReference type="EMBL" id="CP065959">
    <property type="protein sequence ID" value="QQC93820.1"/>
    <property type="molecule type" value="Genomic_DNA"/>
</dbReference>
<gene>
    <name evidence="1" type="ORF">I8755_16810</name>
</gene>
<reference evidence="1 2" key="1">
    <citation type="submission" date="2020-12" db="EMBL/GenBank/DDBJ databases">
        <title>Identification and biosynthesis of polyene macrolides produced by Streptomyces alfalfae Men-myco-93-63.</title>
        <authorList>
            <person name="Liu D."/>
            <person name="Li Y."/>
            <person name="Liu L."/>
            <person name="Han X."/>
            <person name="Shen F."/>
        </authorList>
    </citation>
    <scope>NUCLEOTIDE SEQUENCE [LARGE SCALE GENOMIC DNA]</scope>
    <source>
        <strain evidence="1 2">Men-myco-93-63</strain>
    </source>
</reference>
<evidence type="ECO:0000313" key="1">
    <source>
        <dbReference type="EMBL" id="QQC93820.1"/>
    </source>
</evidence>
<accession>A0A4Q2G737</accession>
<sequence>MYAYSCPGCGSTRVIRACPGRTP</sequence>
<name>A0A4Q2G737_9ACTN</name>
<protein>
    <submittedName>
        <fullName evidence="1">Uncharacterized protein</fullName>
    </submittedName>
</protein>
<dbReference type="Proteomes" id="UP000596130">
    <property type="component" value="Chromosome"/>
</dbReference>
<proteinExistence type="predicted"/>